<dbReference type="InterPro" id="IPR050595">
    <property type="entry name" value="Bact_response_regulator"/>
</dbReference>
<evidence type="ECO:0000256" key="1">
    <source>
        <dbReference type="ARBA" id="ARBA00022553"/>
    </source>
</evidence>
<dbReference type="OrthoDB" id="8127at2157"/>
<evidence type="ECO:0000259" key="3">
    <source>
        <dbReference type="PROSITE" id="PS50110"/>
    </source>
</evidence>
<dbReference type="AlphaFoldDB" id="A0A483CPL0"/>
<dbReference type="GO" id="GO:0000160">
    <property type="term" value="P:phosphorelay signal transduction system"/>
    <property type="evidence" value="ECO:0007669"/>
    <property type="project" value="InterPro"/>
</dbReference>
<dbReference type="Proteomes" id="UP000292580">
    <property type="component" value="Unassembled WGS sequence"/>
</dbReference>
<gene>
    <name evidence="4" type="ORF">CUJ86_06750</name>
</gene>
<name>A0A483CPL0_9EURY</name>
<feature type="domain" description="Response regulatory" evidence="3">
    <location>
        <begin position="10"/>
        <end position="125"/>
    </location>
</feature>
<dbReference type="Gene3D" id="3.40.50.2300">
    <property type="match status" value="1"/>
</dbReference>
<feature type="modified residue" description="4-aspartylphosphate" evidence="2">
    <location>
        <position position="60"/>
    </location>
</feature>
<dbReference type="SUPFAM" id="SSF52172">
    <property type="entry name" value="CheY-like"/>
    <property type="match status" value="1"/>
</dbReference>
<protein>
    <recommendedName>
        <fullName evidence="3">Response regulatory domain-containing protein</fullName>
    </recommendedName>
</protein>
<reference evidence="4 5" key="1">
    <citation type="submission" date="2017-11" db="EMBL/GenBank/DDBJ databases">
        <title>Isolation and Characterization of Methanofollis Species from Methane Seep Offshore SW Taiwan.</title>
        <authorList>
            <person name="Teng N.-H."/>
            <person name="Lai M.-C."/>
            <person name="Chen S.-C."/>
        </authorList>
    </citation>
    <scope>NUCLEOTIDE SEQUENCE [LARGE SCALE GENOMIC DNA]</scope>
    <source>
        <strain evidence="4 5">FWC-SCC2</strain>
    </source>
</reference>
<evidence type="ECO:0000313" key="5">
    <source>
        <dbReference type="Proteomes" id="UP000292580"/>
    </source>
</evidence>
<organism evidence="4 5">
    <name type="scientific">Methanofollis fontis</name>
    <dbReference type="NCBI Taxonomy" id="2052832"/>
    <lineage>
        <taxon>Archaea</taxon>
        <taxon>Methanobacteriati</taxon>
        <taxon>Methanobacteriota</taxon>
        <taxon>Stenosarchaea group</taxon>
        <taxon>Methanomicrobia</taxon>
        <taxon>Methanomicrobiales</taxon>
        <taxon>Methanomicrobiaceae</taxon>
        <taxon>Methanofollis</taxon>
    </lineage>
</organism>
<dbReference type="PANTHER" id="PTHR44591:SF3">
    <property type="entry name" value="RESPONSE REGULATORY DOMAIN-CONTAINING PROTEIN"/>
    <property type="match status" value="1"/>
</dbReference>
<keyword evidence="5" id="KW-1185">Reference proteome</keyword>
<evidence type="ECO:0000256" key="2">
    <source>
        <dbReference type="PROSITE-ProRule" id="PRU00169"/>
    </source>
</evidence>
<dbReference type="Pfam" id="PF00072">
    <property type="entry name" value="Response_reg"/>
    <property type="match status" value="1"/>
</dbReference>
<comment type="caution">
    <text evidence="4">The sequence shown here is derived from an EMBL/GenBank/DDBJ whole genome shotgun (WGS) entry which is preliminary data.</text>
</comment>
<dbReference type="PROSITE" id="PS50110">
    <property type="entry name" value="RESPONSE_REGULATORY"/>
    <property type="match status" value="1"/>
</dbReference>
<proteinExistence type="predicted"/>
<dbReference type="PANTHER" id="PTHR44591">
    <property type="entry name" value="STRESS RESPONSE REGULATOR PROTEIN 1"/>
    <property type="match status" value="1"/>
</dbReference>
<dbReference type="CDD" id="cd00156">
    <property type="entry name" value="REC"/>
    <property type="match status" value="1"/>
</dbReference>
<accession>A0A483CPL0</accession>
<sequence>MPIPGTATLRVLMVDDDADLLRTMSLYLESMDNVSVSTVPSPIMALRKLMSEHYDVCVSDFNMPGMNGISFLDAIRRDGNPIPFLMVTGSGTDRLESQAFAAGVERVIRKNREGDLFFRELVDAVRTAAEGSGQTSTGIPACSKTCIRSPISP</sequence>
<dbReference type="InterPro" id="IPR011006">
    <property type="entry name" value="CheY-like_superfamily"/>
</dbReference>
<keyword evidence="1 2" id="KW-0597">Phosphoprotein</keyword>
<evidence type="ECO:0000313" key="4">
    <source>
        <dbReference type="EMBL" id="TAJ44972.1"/>
    </source>
</evidence>
<dbReference type="SMART" id="SM00448">
    <property type="entry name" value="REC"/>
    <property type="match status" value="1"/>
</dbReference>
<dbReference type="InterPro" id="IPR001789">
    <property type="entry name" value="Sig_transdc_resp-reg_receiver"/>
</dbReference>
<dbReference type="RefSeq" id="WP_130646786.1">
    <property type="nucleotide sequence ID" value="NZ_PGCL01000002.1"/>
</dbReference>
<dbReference type="EMBL" id="PGCL01000002">
    <property type="protein sequence ID" value="TAJ44972.1"/>
    <property type="molecule type" value="Genomic_DNA"/>
</dbReference>